<evidence type="ECO:0000313" key="2">
    <source>
        <dbReference type="EMBL" id="OCK79082.1"/>
    </source>
</evidence>
<feature type="signal peptide" evidence="1">
    <location>
        <begin position="1"/>
        <end position="23"/>
    </location>
</feature>
<keyword evidence="3" id="KW-1185">Reference proteome</keyword>
<dbReference type="OrthoDB" id="2910287at2759"/>
<evidence type="ECO:0000256" key="1">
    <source>
        <dbReference type="SAM" id="SignalP"/>
    </source>
</evidence>
<dbReference type="EMBL" id="KV745024">
    <property type="protein sequence ID" value="OCK79082.1"/>
    <property type="molecule type" value="Genomic_DNA"/>
</dbReference>
<protein>
    <submittedName>
        <fullName evidence="2">Uncharacterized protein</fullName>
    </submittedName>
</protein>
<sequence>MHTTPFILLTTILTTLLPLLTHALPHIIGQPGGVYYCVGPSWTSDCGYTDDHPGHCHVLGNGFYANTASIGPNPMTRCRFWDNDCCDDKRGQLDSVTITYPGNADLSQVGWADRAKSFICELGD</sequence>
<proteinExistence type="predicted"/>
<accession>A0A8E2JE60</accession>
<dbReference type="Proteomes" id="UP000250266">
    <property type="component" value="Unassembled WGS sequence"/>
</dbReference>
<organism evidence="2 3">
    <name type="scientific">Lepidopterella palustris CBS 459.81</name>
    <dbReference type="NCBI Taxonomy" id="1314670"/>
    <lineage>
        <taxon>Eukaryota</taxon>
        <taxon>Fungi</taxon>
        <taxon>Dikarya</taxon>
        <taxon>Ascomycota</taxon>
        <taxon>Pezizomycotina</taxon>
        <taxon>Dothideomycetes</taxon>
        <taxon>Pleosporomycetidae</taxon>
        <taxon>Mytilinidiales</taxon>
        <taxon>Argynnaceae</taxon>
        <taxon>Lepidopterella</taxon>
    </lineage>
</organism>
<gene>
    <name evidence="2" type="ORF">K432DRAFT_405909</name>
</gene>
<dbReference type="AlphaFoldDB" id="A0A8E2JE60"/>
<reference evidence="2 3" key="1">
    <citation type="journal article" date="2016" name="Nat. Commun.">
        <title>Ectomycorrhizal ecology is imprinted in the genome of the dominant symbiotic fungus Cenococcum geophilum.</title>
        <authorList>
            <consortium name="DOE Joint Genome Institute"/>
            <person name="Peter M."/>
            <person name="Kohler A."/>
            <person name="Ohm R.A."/>
            <person name="Kuo A."/>
            <person name="Krutzmann J."/>
            <person name="Morin E."/>
            <person name="Arend M."/>
            <person name="Barry K.W."/>
            <person name="Binder M."/>
            <person name="Choi C."/>
            <person name="Clum A."/>
            <person name="Copeland A."/>
            <person name="Grisel N."/>
            <person name="Haridas S."/>
            <person name="Kipfer T."/>
            <person name="LaButti K."/>
            <person name="Lindquist E."/>
            <person name="Lipzen A."/>
            <person name="Maire R."/>
            <person name="Meier B."/>
            <person name="Mihaltcheva S."/>
            <person name="Molinier V."/>
            <person name="Murat C."/>
            <person name="Poggeler S."/>
            <person name="Quandt C.A."/>
            <person name="Sperisen C."/>
            <person name="Tritt A."/>
            <person name="Tisserant E."/>
            <person name="Crous P.W."/>
            <person name="Henrissat B."/>
            <person name="Nehls U."/>
            <person name="Egli S."/>
            <person name="Spatafora J.W."/>
            <person name="Grigoriev I.V."/>
            <person name="Martin F.M."/>
        </authorList>
    </citation>
    <scope>NUCLEOTIDE SEQUENCE [LARGE SCALE GENOMIC DNA]</scope>
    <source>
        <strain evidence="2 3">CBS 459.81</strain>
    </source>
</reference>
<evidence type="ECO:0000313" key="3">
    <source>
        <dbReference type="Proteomes" id="UP000250266"/>
    </source>
</evidence>
<keyword evidence="1" id="KW-0732">Signal</keyword>
<feature type="chain" id="PRO_5034800688" evidence="1">
    <location>
        <begin position="24"/>
        <end position="124"/>
    </location>
</feature>
<name>A0A8E2JE60_9PEZI</name>